<dbReference type="AlphaFoldDB" id="A0A402BLE2"/>
<dbReference type="Pfam" id="PF01370">
    <property type="entry name" value="Epimerase"/>
    <property type="match status" value="1"/>
</dbReference>
<accession>A0A402BLE2</accession>
<dbReference type="InterPro" id="IPR001509">
    <property type="entry name" value="Epimerase_deHydtase"/>
</dbReference>
<evidence type="ECO:0000313" key="4">
    <source>
        <dbReference type="Proteomes" id="UP000287171"/>
    </source>
</evidence>
<dbReference type="GO" id="GO:0008743">
    <property type="term" value="F:L-threonine 3-dehydrogenase activity"/>
    <property type="evidence" value="ECO:0007669"/>
    <property type="project" value="TreeGrafter"/>
</dbReference>
<comment type="caution">
    <text evidence="3">The sequence shown here is derived from an EMBL/GenBank/DDBJ whole genome shotgun (WGS) entry which is preliminary data.</text>
</comment>
<proteinExistence type="inferred from homology"/>
<dbReference type="Proteomes" id="UP000287171">
    <property type="component" value="Unassembled WGS sequence"/>
</dbReference>
<dbReference type="SUPFAM" id="SSF51735">
    <property type="entry name" value="NAD(P)-binding Rossmann-fold domains"/>
    <property type="match status" value="1"/>
</dbReference>
<sequence>MKILVTGGLGNVGSATLRELSTKHVVRCLDIPTKKNVLLSQQIAGVNYIWGDITDPKTVQEAVAGQDLIIHLAAILPPATDANPAKAETVNVGGTRNVLNAARSQDRQPKIIFSSSFDLFGHTLDQEPPRRVTDPIYETDAYTRHKIAGEKMVKESGLQWTIYRFADVPPMEARKPDPIMFRIPLTQRMEVIHPADVALALANGIESQEVWGKTWLIGGGASCQVYYKDILMHGLRQAGLPMLPESAFSQQSYCTDWLDTTESQALLQYQRHSFAQIMADVDRVTKPSAMTKLMTQIAQPFIKRWLLSLSSYYKKPASPSSTLAS</sequence>
<reference evidence="4" key="1">
    <citation type="submission" date="2018-12" db="EMBL/GenBank/DDBJ databases">
        <title>Tengunoibacter tsumagoiensis gen. nov., sp. nov., Dictyobacter kobayashii sp. nov., D. alpinus sp. nov., and D. joshuensis sp. nov. and description of Dictyobacteraceae fam. nov. within the order Ktedonobacterales isolated from Tengu-no-mugimeshi.</title>
        <authorList>
            <person name="Wang C.M."/>
            <person name="Zheng Y."/>
            <person name="Sakai Y."/>
            <person name="Toyoda A."/>
            <person name="Minakuchi Y."/>
            <person name="Abe K."/>
            <person name="Yokota A."/>
            <person name="Yabe S."/>
        </authorList>
    </citation>
    <scope>NUCLEOTIDE SEQUENCE [LARGE SCALE GENOMIC DNA]</scope>
    <source>
        <strain evidence="4">Uno16</strain>
    </source>
</reference>
<comment type="similarity">
    <text evidence="1">Belongs to the NAD(P)-dependent epimerase/dehydratase family.</text>
</comment>
<dbReference type="OrthoDB" id="9803892at2"/>
<dbReference type="RefSeq" id="WP_126632183.1">
    <property type="nucleotide sequence ID" value="NZ_BIFT01000004.1"/>
</dbReference>
<evidence type="ECO:0000259" key="2">
    <source>
        <dbReference type="Pfam" id="PF01370"/>
    </source>
</evidence>
<dbReference type="InterPro" id="IPR051225">
    <property type="entry name" value="NAD(P)_epim/dehydratase"/>
</dbReference>
<dbReference type="InterPro" id="IPR036291">
    <property type="entry name" value="NAD(P)-bd_dom_sf"/>
</dbReference>
<dbReference type="EMBL" id="BIFT01000004">
    <property type="protein sequence ID" value="GCE32195.1"/>
    <property type="molecule type" value="Genomic_DNA"/>
</dbReference>
<dbReference type="GO" id="GO:0006567">
    <property type="term" value="P:L-threonine catabolic process"/>
    <property type="evidence" value="ECO:0007669"/>
    <property type="project" value="TreeGrafter"/>
</dbReference>
<feature type="domain" description="NAD-dependent epimerase/dehydratase" evidence="2">
    <location>
        <begin position="3"/>
        <end position="159"/>
    </location>
</feature>
<evidence type="ECO:0000313" key="3">
    <source>
        <dbReference type="EMBL" id="GCE32195.1"/>
    </source>
</evidence>
<evidence type="ECO:0000256" key="1">
    <source>
        <dbReference type="ARBA" id="ARBA00007637"/>
    </source>
</evidence>
<organism evidence="3 4">
    <name type="scientific">Dictyobacter alpinus</name>
    <dbReference type="NCBI Taxonomy" id="2014873"/>
    <lineage>
        <taxon>Bacteria</taxon>
        <taxon>Bacillati</taxon>
        <taxon>Chloroflexota</taxon>
        <taxon>Ktedonobacteria</taxon>
        <taxon>Ktedonobacterales</taxon>
        <taxon>Dictyobacteraceae</taxon>
        <taxon>Dictyobacter</taxon>
    </lineage>
</organism>
<gene>
    <name evidence="3" type="ORF">KDA_76790</name>
</gene>
<keyword evidence="4" id="KW-1185">Reference proteome</keyword>
<protein>
    <submittedName>
        <fullName evidence="3">3-beta hydroxysteroid dehydrogenase</fullName>
    </submittedName>
</protein>
<dbReference type="PANTHER" id="PTHR42687:SF1">
    <property type="entry name" value="L-THREONINE 3-DEHYDROGENASE, MITOCHONDRIAL"/>
    <property type="match status" value="1"/>
</dbReference>
<name>A0A402BLE2_9CHLR</name>
<dbReference type="Gene3D" id="3.40.50.720">
    <property type="entry name" value="NAD(P)-binding Rossmann-like Domain"/>
    <property type="match status" value="1"/>
</dbReference>
<dbReference type="PANTHER" id="PTHR42687">
    <property type="entry name" value="L-THREONINE 3-DEHYDROGENASE"/>
    <property type="match status" value="1"/>
</dbReference>